<protein>
    <submittedName>
        <fullName evidence="2">Uncharacterized protein</fullName>
    </submittedName>
</protein>
<feature type="compositionally biased region" description="Acidic residues" evidence="1">
    <location>
        <begin position="57"/>
        <end position="68"/>
    </location>
</feature>
<gene>
    <name evidence="2" type="ORF">BDV95DRAFT_596075</name>
</gene>
<dbReference type="EMBL" id="JAADJZ010000015">
    <property type="protein sequence ID" value="KAF2869760.1"/>
    <property type="molecule type" value="Genomic_DNA"/>
</dbReference>
<sequence length="220" mass="23138">MDPSRNRALLNGKLHTLPTLQQQTTRTTSDGSPPPPPAYQTVVDPTAPIPNMYNPYDPDDEEEGADDNTPEVTINAQTQIRGHGNIISPPHMDSAQIAHLVTSTINGIASGEADPASGVRPARQSSKVRITVNCGATVIGDRNIVSLNIGEAARHFQAQTQAQAQRSNQQSSAAAQGHAPVMTPPQSRQLSANPEPGSEGSAKRKAAGEADGSPDEKKSC</sequence>
<dbReference type="OrthoDB" id="3942467at2759"/>
<accession>A0A7C8M459</accession>
<proteinExistence type="predicted"/>
<reference evidence="2 3" key="1">
    <citation type="submission" date="2020-01" db="EMBL/GenBank/DDBJ databases">
        <authorList>
            <consortium name="DOE Joint Genome Institute"/>
            <person name="Haridas S."/>
            <person name="Albert R."/>
            <person name="Binder M."/>
            <person name="Bloem J."/>
            <person name="Labutti K."/>
            <person name="Salamov A."/>
            <person name="Andreopoulos B."/>
            <person name="Baker S.E."/>
            <person name="Barry K."/>
            <person name="Bills G."/>
            <person name="Bluhm B.H."/>
            <person name="Cannon C."/>
            <person name="Castanera R."/>
            <person name="Culley D.E."/>
            <person name="Daum C."/>
            <person name="Ezra D."/>
            <person name="Gonzalez J.B."/>
            <person name="Henrissat B."/>
            <person name="Kuo A."/>
            <person name="Liang C."/>
            <person name="Lipzen A."/>
            <person name="Lutzoni F."/>
            <person name="Magnuson J."/>
            <person name="Mondo S."/>
            <person name="Nolan M."/>
            <person name="Ohm R."/>
            <person name="Pangilinan J."/>
            <person name="Park H.-J.H."/>
            <person name="Ramirez L."/>
            <person name="Alfaro M."/>
            <person name="Sun H."/>
            <person name="Tritt A."/>
            <person name="Yoshinaga Y."/>
            <person name="Zwiers L.-H.L."/>
            <person name="Turgeon B.G."/>
            <person name="Goodwin S.B."/>
            <person name="Spatafora J.W."/>
            <person name="Crous P.W."/>
            <person name="Grigoriev I.V."/>
        </authorList>
    </citation>
    <scope>NUCLEOTIDE SEQUENCE [LARGE SCALE GENOMIC DNA]</scope>
    <source>
        <strain evidence="2 3">CBS 611.86</strain>
    </source>
</reference>
<dbReference type="Proteomes" id="UP000481861">
    <property type="component" value="Unassembled WGS sequence"/>
</dbReference>
<name>A0A7C8M459_9PLEO</name>
<feature type="region of interest" description="Disordered" evidence="1">
    <location>
        <begin position="1"/>
        <end position="68"/>
    </location>
</feature>
<evidence type="ECO:0000313" key="2">
    <source>
        <dbReference type="EMBL" id="KAF2869760.1"/>
    </source>
</evidence>
<comment type="caution">
    <text evidence="2">The sequence shown here is derived from an EMBL/GenBank/DDBJ whole genome shotgun (WGS) entry which is preliminary data.</text>
</comment>
<dbReference type="AlphaFoldDB" id="A0A7C8M459"/>
<feature type="region of interest" description="Disordered" evidence="1">
    <location>
        <begin position="158"/>
        <end position="220"/>
    </location>
</feature>
<evidence type="ECO:0000313" key="3">
    <source>
        <dbReference type="Proteomes" id="UP000481861"/>
    </source>
</evidence>
<keyword evidence="3" id="KW-1185">Reference proteome</keyword>
<organism evidence="2 3">
    <name type="scientific">Massariosphaeria phaeospora</name>
    <dbReference type="NCBI Taxonomy" id="100035"/>
    <lineage>
        <taxon>Eukaryota</taxon>
        <taxon>Fungi</taxon>
        <taxon>Dikarya</taxon>
        <taxon>Ascomycota</taxon>
        <taxon>Pezizomycotina</taxon>
        <taxon>Dothideomycetes</taxon>
        <taxon>Pleosporomycetidae</taxon>
        <taxon>Pleosporales</taxon>
        <taxon>Pleosporales incertae sedis</taxon>
        <taxon>Massariosphaeria</taxon>
    </lineage>
</organism>
<feature type="compositionally biased region" description="Low complexity" evidence="1">
    <location>
        <begin position="14"/>
        <end position="28"/>
    </location>
</feature>
<evidence type="ECO:0000256" key="1">
    <source>
        <dbReference type="SAM" id="MobiDB-lite"/>
    </source>
</evidence>
<feature type="compositionally biased region" description="Low complexity" evidence="1">
    <location>
        <begin position="158"/>
        <end position="176"/>
    </location>
</feature>